<name>A0A380WVS2_9FIRM</name>
<proteinExistence type="predicted"/>
<keyword evidence="1" id="KW-0812">Transmembrane</keyword>
<feature type="transmembrane region" description="Helical" evidence="1">
    <location>
        <begin position="12"/>
        <end position="30"/>
    </location>
</feature>
<feature type="transmembrane region" description="Helical" evidence="1">
    <location>
        <begin position="111"/>
        <end position="128"/>
    </location>
</feature>
<feature type="transmembrane region" description="Helical" evidence="1">
    <location>
        <begin position="42"/>
        <end position="64"/>
    </location>
</feature>
<evidence type="ECO:0000313" key="3">
    <source>
        <dbReference type="Proteomes" id="UP000255124"/>
    </source>
</evidence>
<reference evidence="2 3" key="1">
    <citation type="submission" date="2018-06" db="EMBL/GenBank/DDBJ databases">
        <authorList>
            <consortium name="Pathogen Informatics"/>
            <person name="Doyle S."/>
        </authorList>
    </citation>
    <scope>NUCLEOTIDE SEQUENCE [LARGE SCALE GENOMIC DNA]</scope>
    <source>
        <strain evidence="2 3">NCTC9810</strain>
    </source>
</reference>
<feature type="transmembrane region" description="Helical" evidence="1">
    <location>
        <begin position="76"/>
        <end position="99"/>
    </location>
</feature>
<dbReference type="AlphaFoldDB" id="A0A380WVS2"/>
<dbReference type="Proteomes" id="UP000255124">
    <property type="component" value="Unassembled WGS sequence"/>
</dbReference>
<evidence type="ECO:0000256" key="1">
    <source>
        <dbReference type="SAM" id="Phobius"/>
    </source>
</evidence>
<dbReference type="EMBL" id="UFTA01000002">
    <property type="protein sequence ID" value="SUU92923.1"/>
    <property type="molecule type" value="Genomic_DNA"/>
</dbReference>
<protein>
    <submittedName>
        <fullName evidence="2">Uncharacterized protein</fullName>
    </submittedName>
</protein>
<keyword evidence="1" id="KW-0472">Membrane</keyword>
<organism evidence="2 3">
    <name type="scientific">Anaerococcus octavius</name>
    <dbReference type="NCBI Taxonomy" id="54007"/>
    <lineage>
        <taxon>Bacteria</taxon>
        <taxon>Bacillati</taxon>
        <taxon>Bacillota</taxon>
        <taxon>Tissierellia</taxon>
        <taxon>Tissierellales</taxon>
        <taxon>Peptoniphilaceae</taxon>
        <taxon>Anaerococcus</taxon>
    </lineage>
</organism>
<dbReference type="RefSeq" id="WP_115595553.1">
    <property type="nucleotide sequence ID" value="NZ_UFTA01000002.1"/>
</dbReference>
<accession>A0A380WVS2</accession>
<gene>
    <name evidence="2" type="ORF">NCTC9810_01271</name>
</gene>
<dbReference type="OrthoDB" id="9913168at2"/>
<evidence type="ECO:0000313" key="2">
    <source>
        <dbReference type="EMBL" id="SUU92923.1"/>
    </source>
</evidence>
<keyword evidence="1" id="KW-1133">Transmembrane helix</keyword>
<sequence length="138" mass="15801">MYLSKESKKDIRIGLSIVVSALSILAYIFVSILMSKFITNEILLIILLFLVSLFITAVMMGIMRKSEMFNIKDYEFVINFFDIIDNVITVLTFVLAYIGIETKKFASYKEIILLLICIKILATSVKGLKFKIDINKLK</sequence>